<dbReference type="InterPro" id="IPR036390">
    <property type="entry name" value="WH_DNA-bd_sf"/>
</dbReference>
<dbReference type="Gene3D" id="3.40.190.290">
    <property type="match status" value="1"/>
</dbReference>
<proteinExistence type="inferred from homology"/>
<dbReference type="PROSITE" id="PS50931">
    <property type="entry name" value="HTH_LYSR"/>
    <property type="match status" value="1"/>
</dbReference>
<dbReference type="SUPFAM" id="SSF46785">
    <property type="entry name" value="Winged helix' DNA-binding domain"/>
    <property type="match status" value="1"/>
</dbReference>
<keyword evidence="4" id="KW-0804">Transcription</keyword>
<dbReference type="EMBL" id="JBHSLF010000006">
    <property type="protein sequence ID" value="MFC5342870.1"/>
    <property type="molecule type" value="Genomic_DNA"/>
</dbReference>
<dbReference type="InterPro" id="IPR005119">
    <property type="entry name" value="LysR_subst-bd"/>
</dbReference>
<dbReference type="InterPro" id="IPR058163">
    <property type="entry name" value="LysR-type_TF_proteobact-type"/>
</dbReference>
<organism evidence="6 7">
    <name type="scientific">Brevundimonas staleyi</name>
    <dbReference type="NCBI Taxonomy" id="74326"/>
    <lineage>
        <taxon>Bacteria</taxon>
        <taxon>Pseudomonadati</taxon>
        <taxon>Pseudomonadota</taxon>
        <taxon>Alphaproteobacteria</taxon>
        <taxon>Caulobacterales</taxon>
        <taxon>Caulobacteraceae</taxon>
        <taxon>Brevundimonas</taxon>
    </lineage>
</organism>
<comment type="caution">
    <text evidence="6">The sequence shown here is derived from an EMBL/GenBank/DDBJ whole genome shotgun (WGS) entry which is preliminary data.</text>
</comment>
<dbReference type="PANTHER" id="PTHR30537">
    <property type="entry name" value="HTH-TYPE TRANSCRIPTIONAL REGULATOR"/>
    <property type="match status" value="1"/>
</dbReference>
<dbReference type="Proteomes" id="UP001596152">
    <property type="component" value="Unassembled WGS sequence"/>
</dbReference>
<dbReference type="Gene3D" id="1.10.10.10">
    <property type="entry name" value="Winged helix-like DNA-binding domain superfamily/Winged helix DNA-binding domain"/>
    <property type="match status" value="1"/>
</dbReference>
<dbReference type="SUPFAM" id="SSF53850">
    <property type="entry name" value="Periplasmic binding protein-like II"/>
    <property type="match status" value="1"/>
</dbReference>
<keyword evidence="3" id="KW-0238">DNA-binding</keyword>
<evidence type="ECO:0000256" key="3">
    <source>
        <dbReference type="ARBA" id="ARBA00023125"/>
    </source>
</evidence>
<evidence type="ECO:0000313" key="7">
    <source>
        <dbReference type="Proteomes" id="UP001596152"/>
    </source>
</evidence>
<comment type="similarity">
    <text evidence="1">Belongs to the LysR transcriptional regulatory family.</text>
</comment>
<dbReference type="Pfam" id="PF00126">
    <property type="entry name" value="HTH_1"/>
    <property type="match status" value="1"/>
</dbReference>
<evidence type="ECO:0000313" key="6">
    <source>
        <dbReference type="EMBL" id="MFC5342870.1"/>
    </source>
</evidence>
<dbReference type="InterPro" id="IPR036388">
    <property type="entry name" value="WH-like_DNA-bd_sf"/>
</dbReference>
<dbReference type="PANTHER" id="PTHR30537:SF5">
    <property type="entry name" value="HTH-TYPE TRANSCRIPTIONAL ACTIVATOR TTDR-RELATED"/>
    <property type="match status" value="1"/>
</dbReference>
<evidence type="ECO:0000259" key="5">
    <source>
        <dbReference type="PROSITE" id="PS50931"/>
    </source>
</evidence>
<evidence type="ECO:0000256" key="2">
    <source>
        <dbReference type="ARBA" id="ARBA00023015"/>
    </source>
</evidence>
<protein>
    <submittedName>
        <fullName evidence="6">LysR family transcriptional regulator</fullName>
    </submittedName>
</protein>
<evidence type="ECO:0000256" key="4">
    <source>
        <dbReference type="ARBA" id="ARBA00023163"/>
    </source>
</evidence>
<dbReference type="CDD" id="cd08422">
    <property type="entry name" value="PBP2_CrgA_like"/>
    <property type="match status" value="1"/>
</dbReference>
<evidence type="ECO:0000256" key="1">
    <source>
        <dbReference type="ARBA" id="ARBA00009437"/>
    </source>
</evidence>
<name>A0ABW0FMA3_9CAUL</name>
<accession>A0ABW0FMA3</accession>
<feature type="domain" description="HTH lysR-type" evidence="5">
    <location>
        <begin position="9"/>
        <end position="64"/>
    </location>
</feature>
<keyword evidence="7" id="KW-1185">Reference proteome</keyword>
<keyword evidence="2" id="KW-0805">Transcription regulation</keyword>
<dbReference type="RefSeq" id="WP_374039602.1">
    <property type="nucleotide sequence ID" value="NZ_CP169083.1"/>
</dbReference>
<dbReference type="InterPro" id="IPR000847">
    <property type="entry name" value="LysR_HTH_N"/>
</dbReference>
<sequence>MSERSGASFDDIEAFVAVARNGGFTRAAEALDTSKSNVGKAVQRLEKRLGTVLLHRTTRSVRLTEDGETYLEAAQGALEKLAEAEKLLSARRAEPAGLVRIDFPSGVGRLILPTLADLRRRFPKITLEIALTDRFSDLTEDGWDIVVRAGRPPETGDSVVKRLCDMRLGLYAAPSYLAGRPAIKAIRDLRDHDAIIFRDGVGRLRQWRLQEQGSETILAPQATVILSDGQGFVDAAVRGLGIAQIFGRVAAPLIAEGRLVHLLPTADVDGPTVYAVVPFGRRMPAKTRAVMEHLVAVAKESTGLDPGTIPAET</sequence>
<dbReference type="Pfam" id="PF03466">
    <property type="entry name" value="LysR_substrate"/>
    <property type="match status" value="1"/>
</dbReference>
<reference evidence="7" key="1">
    <citation type="journal article" date="2019" name="Int. J. Syst. Evol. Microbiol.">
        <title>The Global Catalogue of Microorganisms (GCM) 10K type strain sequencing project: providing services to taxonomists for standard genome sequencing and annotation.</title>
        <authorList>
            <consortium name="The Broad Institute Genomics Platform"/>
            <consortium name="The Broad Institute Genome Sequencing Center for Infectious Disease"/>
            <person name="Wu L."/>
            <person name="Ma J."/>
        </authorList>
    </citation>
    <scope>NUCLEOTIDE SEQUENCE [LARGE SCALE GENOMIC DNA]</scope>
    <source>
        <strain evidence="7">JCM 12125</strain>
    </source>
</reference>
<gene>
    <name evidence="6" type="ORF">ACFPIE_03025</name>
</gene>